<organism evidence="2">
    <name type="scientific">Odontella aurita</name>
    <dbReference type="NCBI Taxonomy" id="265563"/>
    <lineage>
        <taxon>Eukaryota</taxon>
        <taxon>Sar</taxon>
        <taxon>Stramenopiles</taxon>
        <taxon>Ochrophyta</taxon>
        <taxon>Bacillariophyta</taxon>
        <taxon>Mediophyceae</taxon>
        <taxon>Biddulphiophycidae</taxon>
        <taxon>Eupodiscales</taxon>
        <taxon>Odontellaceae</taxon>
        <taxon>Odontella</taxon>
    </lineage>
</organism>
<sequence length="481" mass="53904">MRNLKSTFFRRSNNSDPYHEFEETGARGEKIKLLFKSKPSPKSLFSPLRRADGSFPATTRSSSSGDQSDDYYASYHGFDERDDVAALSHDFEDSSRQLKMEHQPFSHDLVESVKQSIRQINAGEQALPPISEGARKTKSLEGDNLFGEFESPDVLPLPQYESFRTVEDDILVDIQDSSFWSNNWEPPEPEFPPPPSVSTLSGEDPETLATQSISAEEESSKLFTDDDASISSSATEKRDNSSGLFPISECSQSEAPNGIPSKPKSPTLVKPAADSDSDLQALQRELEARLDVIHTLKGVIMKQGHVITAQKKTMKKHECKLAESRSVIKCLYRQHMQFKGDISHLELEAELHEARAMWSKQELFTVRTELDDVKKAGFKHNKLERKDRKGCHGHDLLRNENSKDTTSLSHNETLSTAESSADDSGSKEENKKRKIMHIENEPVVSEKPLSRKVADAFEFDEDSTDNTLVFGVSSNESSGWT</sequence>
<feature type="compositionally biased region" description="Polar residues" evidence="1">
    <location>
        <begin position="1"/>
        <end position="16"/>
    </location>
</feature>
<feature type="compositionally biased region" description="Low complexity" evidence="1">
    <location>
        <begin position="61"/>
        <end position="74"/>
    </location>
</feature>
<protein>
    <submittedName>
        <fullName evidence="2">Uncharacterized protein</fullName>
    </submittedName>
</protein>
<feature type="compositionally biased region" description="Basic and acidic residues" evidence="1">
    <location>
        <begin position="388"/>
        <end position="403"/>
    </location>
</feature>
<feature type="region of interest" description="Disordered" evidence="1">
    <location>
        <begin position="1"/>
        <end position="25"/>
    </location>
</feature>
<accession>A0A7S4MKH9</accession>
<evidence type="ECO:0000256" key="1">
    <source>
        <dbReference type="SAM" id="MobiDB-lite"/>
    </source>
</evidence>
<proteinExistence type="predicted"/>
<feature type="compositionally biased region" description="Basic and acidic residues" evidence="1">
    <location>
        <begin position="424"/>
        <end position="440"/>
    </location>
</feature>
<reference evidence="2" key="1">
    <citation type="submission" date="2021-01" db="EMBL/GenBank/DDBJ databases">
        <authorList>
            <person name="Corre E."/>
            <person name="Pelletier E."/>
            <person name="Niang G."/>
            <person name="Scheremetjew M."/>
            <person name="Finn R."/>
            <person name="Kale V."/>
            <person name="Holt S."/>
            <person name="Cochrane G."/>
            <person name="Meng A."/>
            <person name="Brown T."/>
            <person name="Cohen L."/>
        </authorList>
    </citation>
    <scope>NUCLEOTIDE SEQUENCE</scope>
    <source>
        <strain evidence="2">Isolate 1302-5</strain>
    </source>
</reference>
<evidence type="ECO:0000313" key="2">
    <source>
        <dbReference type="EMBL" id="CAE2228238.1"/>
    </source>
</evidence>
<feature type="region of interest" description="Disordered" evidence="1">
    <location>
        <begin position="39"/>
        <end position="74"/>
    </location>
</feature>
<feature type="compositionally biased region" description="Polar residues" evidence="1">
    <location>
        <begin position="404"/>
        <end position="423"/>
    </location>
</feature>
<dbReference type="AlphaFoldDB" id="A0A7S4MKH9"/>
<name>A0A7S4MKH9_9STRA</name>
<feature type="region of interest" description="Disordered" evidence="1">
    <location>
        <begin position="177"/>
        <end position="276"/>
    </location>
</feature>
<feature type="region of interest" description="Disordered" evidence="1">
    <location>
        <begin position="388"/>
        <end position="449"/>
    </location>
</feature>
<dbReference type="EMBL" id="HBKQ01016287">
    <property type="protein sequence ID" value="CAE2228238.1"/>
    <property type="molecule type" value="Transcribed_RNA"/>
</dbReference>
<feature type="compositionally biased region" description="Low complexity" evidence="1">
    <location>
        <begin position="39"/>
        <end position="48"/>
    </location>
</feature>
<gene>
    <name evidence="2" type="ORF">OAUR00152_LOCUS10957</name>
</gene>